<dbReference type="EMBL" id="CP026952">
    <property type="protein sequence ID" value="AWB92907.1"/>
    <property type="molecule type" value="Genomic_DNA"/>
</dbReference>
<reference evidence="2" key="1">
    <citation type="submission" date="2018-01" db="EMBL/GenBank/DDBJ databases">
        <authorList>
            <person name="Li J."/>
        </authorList>
    </citation>
    <scope>NUCLEOTIDE SEQUENCE [LARGE SCALE GENOMIC DNA]</scope>
    <source>
        <strain evidence="2">592</strain>
    </source>
</reference>
<name>A0A2S0WNL5_9ACTN</name>
<gene>
    <name evidence="1" type="ORF">C3E78_12215</name>
</gene>
<dbReference type="RefSeq" id="WP_108578756.1">
    <property type="nucleotide sequence ID" value="NZ_CP026952.1"/>
</dbReference>
<dbReference type="Gene3D" id="1.50.10.10">
    <property type="match status" value="1"/>
</dbReference>
<organism evidence="1 2">
    <name type="scientific">Aeromicrobium chenweiae</name>
    <dbReference type="NCBI Taxonomy" id="2079793"/>
    <lineage>
        <taxon>Bacteria</taxon>
        <taxon>Bacillati</taxon>
        <taxon>Actinomycetota</taxon>
        <taxon>Actinomycetes</taxon>
        <taxon>Propionibacteriales</taxon>
        <taxon>Nocardioidaceae</taxon>
        <taxon>Aeromicrobium</taxon>
    </lineage>
</organism>
<dbReference type="InterPro" id="IPR012341">
    <property type="entry name" value="6hp_glycosidase-like_sf"/>
</dbReference>
<dbReference type="KEGG" id="aez:C3E78_12215"/>
<keyword evidence="2" id="KW-1185">Reference proteome</keyword>
<dbReference type="SUPFAM" id="SSF48208">
    <property type="entry name" value="Six-hairpin glycosidases"/>
    <property type="match status" value="1"/>
</dbReference>
<protein>
    <submittedName>
        <fullName evidence="1">Prenyltransferase</fullName>
    </submittedName>
</protein>
<dbReference type="GO" id="GO:0016740">
    <property type="term" value="F:transferase activity"/>
    <property type="evidence" value="ECO:0007669"/>
    <property type="project" value="UniProtKB-KW"/>
</dbReference>
<accession>A0A5F2EWN2</accession>
<dbReference type="AlphaFoldDB" id="A0A2S0WNL5"/>
<evidence type="ECO:0000313" key="1">
    <source>
        <dbReference type="EMBL" id="AWB92907.1"/>
    </source>
</evidence>
<dbReference type="InterPro" id="IPR008928">
    <property type="entry name" value="6-hairpin_glycosidase_sf"/>
</dbReference>
<proteinExistence type="predicted"/>
<dbReference type="GO" id="GO:0005975">
    <property type="term" value="P:carbohydrate metabolic process"/>
    <property type="evidence" value="ECO:0007669"/>
    <property type="project" value="InterPro"/>
</dbReference>
<dbReference type="Proteomes" id="UP000244384">
    <property type="component" value="Chromosome"/>
</dbReference>
<accession>A0A2S0WNL5</accession>
<keyword evidence="1" id="KW-0808">Transferase</keyword>
<sequence length="355" mass="38675">MIPVAPVPFVPGVVSLAQVEQTADAIAATQLPSGAIPWYAGGHTDPWDHVQGAMALSAAGRLDAAVRAYEWSRTTQREDGSWAIKYVDETVEDANTDSNFCAYLATGVWHHWRVTGDRSFVETMWPTVERGLDVVLTMQRPDGAVAWASSRGVPLDEALVTGNASIHLSLRCGLALADVVGESRPHWELAAARLRHALDEHPERFTAKPAHAMDWYYPVLGGALSPDAGAARIDDRWDEFVVDGLGSRCVSTNPWVTGAETCELVLALDVLGRGDAARTQLAAMQHLREDDGSYWTGLVYDEDVRWPVERTTWTAATVILAADALTRTTAGNGLFRGEDLPRCEWKVDDPCPASM</sequence>
<dbReference type="OrthoDB" id="5175804at2"/>
<evidence type="ECO:0000313" key="2">
    <source>
        <dbReference type="Proteomes" id="UP000244384"/>
    </source>
</evidence>